<dbReference type="Proteomes" id="UP001165065">
    <property type="component" value="Unassembled WGS sequence"/>
</dbReference>
<accession>A0A9W7GJ01</accession>
<dbReference type="AlphaFoldDB" id="A0A9W7GJ01"/>
<sequence>MPQLVEIGFWRTLDGLNPHLPDASSAQIRQTPPRPSFVDSLLPNHNRARCVVHSIELGASRCRICGKPNGCANLTNGVYIWPEGLVHYIVEHCLLLEDEEAFVASLERSVCVDGVRKLPPTNQLEASESLTETDWSILNQHGTLICPPTSTPCSII</sequence>
<dbReference type="OrthoDB" id="66963at2759"/>
<proteinExistence type="predicted"/>
<evidence type="ECO:0000313" key="1">
    <source>
        <dbReference type="EMBL" id="GMI46619.1"/>
    </source>
</evidence>
<gene>
    <name evidence="1" type="ORF">TrCOL_g6964</name>
</gene>
<protein>
    <submittedName>
        <fullName evidence="1">Uncharacterized protein</fullName>
    </submittedName>
</protein>
<name>A0A9W7GJ01_9STRA</name>
<keyword evidence="2" id="KW-1185">Reference proteome</keyword>
<organism evidence="1 2">
    <name type="scientific">Triparma columacea</name>
    <dbReference type="NCBI Taxonomy" id="722753"/>
    <lineage>
        <taxon>Eukaryota</taxon>
        <taxon>Sar</taxon>
        <taxon>Stramenopiles</taxon>
        <taxon>Ochrophyta</taxon>
        <taxon>Bolidophyceae</taxon>
        <taxon>Parmales</taxon>
        <taxon>Triparmaceae</taxon>
        <taxon>Triparma</taxon>
    </lineage>
</organism>
<comment type="caution">
    <text evidence="1">The sequence shown here is derived from an EMBL/GenBank/DDBJ whole genome shotgun (WGS) entry which is preliminary data.</text>
</comment>
<dbReference type="EMBL" id="BRYA01000307">
    <property type="protein sequence ID" value="GMI46619.1"/>
    <property type="molecule type" value="Genomic_DNA"/>
</dbReference>
<evidence type="ECO:0000313" key="2">
    <source>
        <dbReference type="Proteomes" id="UP001165065"/>
    </source>
</evidence>
<reference evidence="2" key="1">
    <citation type="journal article" date="2023" name="Commun. Biol.">
        <title>Genome analysis of Parmales, the sister group of diatoms, reveals the evolutionary specialization of diatoms from phago-mixotrophs to photoautotrophs.</title>
        <authorList>
            <person name="Ban H."/>
            <person name="Sato S."/>
            <person name="Yoshikawa S."/>
            <person name="Yamada K."/>
            <person name="Nakamura Y."/>
            <person name="Ichinomiya M."/>
            <person name="Sato N."/>
            <person name="Blanc-Mathieu R."/>
            <person name="Endo H."/>
            <person name="Kuwata A."/>
            <person name="Ogata H."/>
        </authorList>
    </citation>
    <scope>NUCLEOTIDE SEQUENCE [LARGE SCALE GENOMIC DNA]</scope>
</reference>